<evidence type="ECO:0000259" key="3">
    <source>
        <dbReference type="SMART" id="SM00881"/>
    </source>
</evidence>
<dbReference type="Pfam" id="PF13380">
    <property type="entry name" value="CoA_binding_2"/>
    <property type="match status" value="1"/>
</dbReference>
<name>A0A6I6H7M6_VARPD</name>
<reference evidence="4 5" key="1">
    <citation type="submission" date="2019-12" db="EMBL/GenBank/DDBJ databases">
        <title>Hybrid Genome Assemblies of two High G+C Isolates from Undergraduate Microbiology Courses.</title>
        <authorList>
            <person name="Ne Ville C.J."/>
            <person name="Enright D."/>
            <person name="Hernandez I."/>
            <person name="Dodsworth J."/>
            <person name="Orwin P.M."/>
        </authorList>
    </citation>
    <scope>NUCLEOTIDE SEQUENCE [LARGE SCALE GENOMIC DNA]</scope>
    <source>
        <strain evidence="4 5">CSUSB</strain>
    </source>
</reference>
<dbReference type="Pfam" id="PF13193">
    <property type="entry name" value="AMP-binding_C"/>
    <property type="match status" value="1"/>
</dbReference>
<dbReference type="PROSITE" id="PS00455">
    <property type="entry name" value="AMP_BINDING"/>
    <property type="match status" value="1"/>
</dbReference>
<protein>
    <submittedName>
        <fullName evidence="4">AMP-binding protein</fullName>
    </submittedName>
</protein>
<dbReference type="EMBL" id="CP046622">
    <property type="protein sequence ID" value="QGW80196.1"/>
    <property type="molecule type" value="Genomic_DNA"/>
</dbReference>
<dbReference type="PANTHER" id="PTHR42793">
    <property type="entry name" value="COA BINDING DOMAIN CONTAINING PROTEIN"/>
    <property type="match status" value="1"/>
</dbReference>
<dbReference type="OrthoDB" id="5296889at2"/>
<dbReference type="Pfam" id="PF13607">
    <property type="entry name" value="Succ_CoA_lig"/>
    <property type="match status" value="1"/>
</dbReference>
<dbReference type="SMART" id="SM00881">
    <property type="entry name" value="CoA_binding"/>
    <property type="match status" value="1"/>
</dbReference>
<dbReference type="AlphaFoldDB" id="A0A6I6H7M6"/>
<feature type="domain" description="CoA-binding" evidence="3">
    <location>
        <begin position="510"/>
        <end position="605"/>
    </location>
</feature>
<dbReference type="InterPro" id="IPR016102">
    <property type="entry name" value="Succinyl-CoA_synth-like"/>
</dbReference>
<proteinExistence type="predicted"/>
<evidence type="ECO:0000256" key="1">
    <source>
        <dbReference type="ARBA" id="ARBA00022450"/>
    </source>
</evidence>
<evidence type="ECO:0000256" key="2">
    <source>
        <dbReference type="ARBA" id="ARBA00022553"/>
    </source>
</evidence>
<gene>
    <name evidence="4" type="ORF">GOQ09_00685</name>
</gene>
<dbReference type="InterPro" id="IPR032875">
    <property type="entry name" value="Succ_CoA_lig_flav_dom"/>
</dbReference>
<dbReference type="SUPFAM" id="SSF56801">
    <property type="entry name" value="Acetyl-CoA synthetase-like"/>
    <property type="match status" value="1"/>
</dbReference>
<evidence type="ECO:0000313" key="4">
    <source>
        <dbReference type="EMBL" id="QGW80196.1"/>
    </source>
</evidence>
<dbReference type="InterPro" id="IPR036291">
    <property type="entry name" value="NAD(P)-bd_dom_sf"/>
</dbReference>
<dbReference type="Gene3D" id="3.40.50.12780">
    <property type="entry name" value="N-terminal domain of ligase-like"/>
    <property type="match status" value="1"/>
</dbReference>
<keyword evidence="2" id="KW-0597">Phosphoprotein</keyword>
<evidence type="ECO:0000313" key="5">
    <source>
        <dbReference type="Proteomes" id="UP000425817"/>
    </source>
</evidence>
<dbReference type="InterPro" id="IPR000873">
    <property type="entry name" value="AMP-dep_synth/lig_dom"/>
</dbReference>
<dbReference type="Gene3D" id="3.30.300.30">
    <property type="match status" value="1"/>
</dbReference>
<dbReference type="SUPFAM" id="SSF52210">
    <property type="entry name" value="Succinyl-CoA synthetase domains"/>
    <property type="match status" value="2"/>
</dbReference>
<dbReference type="Proteomes" id="UP000425817">
    <property type="component" value="Chromosome"/>
</dbReference>
<dbReference type="InterPro" id="IPR020845">
    <property type="entry name" value="AMP-binding_CS"/>
</dbReference>
<dbReference type="InterPro" id="IPR045851">
    <property type="entry name" value="AMP-bd_C_sf"/>
</dbReference>
<keyword evidence="1" id="KW-0596">Phosphopantetheine</keyword>
<dbReference type="Gene3D" id="3.40.50.261">
    <property type="entry name" value="Succinyl-CoA synthetase domains"/>
    <property type="match status" value="2"/>
</dbReference>
<dbReference type="InterPro" id="IPR025110">
    <property type="entry name" value="AMP-bd_C"/>
</dbReference>
<dbReference type="Gene3D" id="3.40.50.720">
    <property type="entry name" value="NAD(P)-binding Rossmann-like Domain"/>
    <property type="match status" value="1"/>
</dbReference>
<dbReference type="SUPFAM" id="SSF51735">
    <property type="entry name" value="NAD(P)-binding Rossmann-fold domains"/>
    <property type="match status" value="1"/>
</dbReference>
<dbReference type="PANTHER" id="PTHR42793:SF4">
    <property type="entry name" value="BLL6376 PROTEIN"/>
    <property type="match status" value="1"/>
</dbReference>
<dbReference type="Pfam" id="PF00501">
    <property type="entry name" value="AMP-binding"/>
    <property type="match status" value="1"/>
</dbReference>
<dbReference type="RefSeq" id="WP_157611241.1">
    <property type="nucleotide sequence ID" value="NZ_CP046622.1"/>
</dbReference>
<dbReference type="InterPro" id="IPR042099">
    <property type="entry name" value="ANL_N_sf"/>
</dbReference>
<sequence>MRIDRIVDEVVAAGRSNHAALVLEDGRALSYGQLAARIEEAAAALTEAGLAPGQRMVLVGENSEDMVVVLLGAIRAGGWAVPLNARMSGGEIDAICAHCEPRLVYFAAGASGDALAHAGRRGAAGVLACAPGGRLQRCEGPGTAAEDASGDVALMIYTSGSTGLPKGVMLTHGNLDFVTRASMVQQVLLPDDVIFHALPISHSFGLISALLCGLRAGATLRLVGRFSAGLLAEAITSGQVTVFQGVPAMYARLHEWSQQQGRPLTPNRLRMAYIGGSLVDATRKAQTEALLGLPLHHGYGLTESAPAATRTFGHPPPADVTAGWPIPGVEVVLADADGRPVARGERGEVLIRGPNVMKGYFRDPAQTRTAVDVEGWLHTGDIGVFGPAGDLSIVGRSKEMIIRGGFNVYPAEVEKAIAAFAEVAQCAVVGRSVPGDEEIVAFVEPLQGRSIDAARLCAFLRERLAPYKVPAEVHVMAQLPASPTGKLLKAQLKALAQAVPARVRPSLDRLLAPRSVAVVGASDNPHKVGGRPIRYLLEQGFGGRIYPVHPRAGEVQGLQAYAALDQLPEVPDAVVLCIGADQAEQQLAECARLGVGHALLFASGYAEVGAEGRARQEALAGIARAGGVRLVGPNSIGVASFDSGAVLSFASIYSDHAPLDGPVAIVSQSGAFGVSAYALLREAGWGVRCVAATGNEADVDTADLVDALARQPGVRLVLLYVEHVPDPVRMAAALEAARQRGVAVLAVRSGRSAHGRRSADLHTGSAGAAGAGLDVMFESHGCRTVGGLVELVGAVPLYLGPAPGAGGAGGVPRLAVVSNSGASCVLAADEAQARGLPLARLSADAEQRLAELLPNFSLNRNPVDLTAMLLAEPALLGAVMQVVLQDAAVDAAALGLLAVGGPSYDLARFVRECRAVVDGAAKPLAVYSPHAHVRAAFARAGFAVFAGEAEAMQALQAFALHRGASPTSRAAPSAFPFDLPEPQHA</sequence>
<organism evidence="4 5">
    <name type="scientific">Variovorax paradoxus</name>
    <dbReference type="NCBI Taxonomy" id="34073"/>
    <lineage>
        <taxon>Bacteria</taxon>
        <taxon>Pseudomonadati</taxon>
        <taxon>Pseudomonadota</taxon>
        <taxon>Betaproteobacteria</taxon>
        <taxon>Burkholderiales</taxon>
        <taxon>Comamonadaceae</taxon>
        <taxon>Variovorax</taxon>
    </lineage>
</organism>
<dbReference type="InterPro" id="IPR003781">
    <property type="entry name" value="CoA-bd"/>
</dbReference>
<accession>A0A6I6H7M6</accession>